<organism evidence="2 3">
    <name type="scientific">Zingiber officinale</name>
    <name type="common">Ginger</name>
    <name type="synonym">Amomum zingiber</name>
    <dbReference type="NCBI Taxonomy" id="94328"/>
    <lineage>
        <taxon>Eukaryota</taxon>
        <taxon>Viridiplantae</taxon>
        <taxon>Streptophyta</taxon>
        <taxon>Embryophyta</taxon>
        <taxon>Tracheophyta</taxon>
        <taxon>Spermatophyta</taxon>
        <taxon>Magnoliopsida</taxon>
        <taxon>Liliopsida</taxon>
        <taxon>Zingiberales</taxon>
        <taxon>Zingiberaceae</taxon>
        <taxon>Zingiber</taxon>
    </lineage>
</organism>
<dbReference type="AlphaFoldDB" id="A0A8J5F0S9"/>
<reference evidence="2 3" key="1">
    <citation type="submission" date="2020-08" db="EMBL/GenBank/DDBJ databases">
        <title>Plant Genome Project.</title>
        <authorList>
            <person name="Zhang R.-G."/>
        </authorList>
    </citation>
    <scope>NUCLEOTIDE SEQUENCE [LARGE SCALE GENOMIC DNA]</scope>
    <source>
        <tissue evidence="2">Rhizome</tissue>
    </source>
</reference>
<comment type="caution">
    <text evidence="2">The sequence shown here is derived from an EMBL/GenBank/DDBJ whole genome shotgun (WGS) entry which is preliminary data.</text>
</comment>
<gene>
    <name evidence="2" type="ORF">ZIOFF_061867</name>
</gene>
<dbReference type="PANTHER" id="PTHR32278">
    <property type="entry name" value="F-BOX DOMAIN-CONTAINING PROTEIN"/>
    <property type="match status" value="1"/>
</dbReference>
<feature type="region of interest" description="Disordered" evidence="1">
    <location>
        <begin position="276"/>
        <end position="299"/>
    </location>
</feature>
<protein>
    <submittedName>
        <fullName evidence="2">Uncharacterized protein</fullName>
    </submittedName>
</protein>
<evidence type="ECO:0000313" key="3">
    <source>
        <dbReference type="Proteomes" id="UP000734854"/>
    </source>
</evidence>
<sequence>MVAMRRYGYRPSTFPFRSIEKEPLLFSLGFGKMAEESESVRVGMAGGEPGIEALPEACIANAISLTSPRDACRSSAVSAAFRSAVASDTVWDRFLPSDLKSILALADHPVDFSSKRELFFRLCDRPIFFDSGKMTLSLDRSSGAKCYMLSARELVITWADTNVYWRWVPDPDSSYCSLEMSNSLDHACYLFGLSCQSGHEFHKARSMFSEVAELLDVCWLEIHGHFNSKMLSSKTKYAAHLIFKLSDSAVGLDYPPQEASVKLGTQSSTNLVCLQPNKNQDTDEEDTDEEATGHVVPQSRGDGWMEIELGELYNNGEDGDDNEVDISLLEVKGGHWKDGLIIEGIEIRPKI</sequence>
<dbReference type="PANTHER" id="PTHR32278:SF111">
    <property type="entry name" value="F-BOX PROTEIN PP2-B12-RELATED"/>
    <property type="match status" value="1"/>
</dbReference>
<accession>A0A8J5F0S9</accession>
<dbReference type="InterPro" id="IPR036047">
    <property type="entry name" value="F-box-like_dom_sf"/>
</dbReference>
<dbReference type="Pfam" id="PF14299">
    <property type="entry name" value="PP2"/>
    <property type="match status" value="2"/>
</dbReference>
<dbReference type="CDD" id="cd22162">
    <property type="entry name" value="F-box_AtSKIP3-like"/>
    <property type="match status" value="1"/>
</dbReference>
<evidence type="ECO:0000313" key="2">
    <source>
        <dbReference type="EMBL" id="KAG6478425.1"/>
    </source>
</evidence>
<dbReference type="EMBL" id="JACMSC010000017">
    <property type="protein sequence ID" value="KAG6478425.1"/>
    <property type="molecule type" value="Genomic_DNA"/>
</dbReference>
<evidence type="ECO:0000256" key="1">
    <source>
        <dbReference type="SAM" id="MobiDB-lite"/>
    </source>
</evidence>
<dbReference type="Proteomes" id="UP000734854">
    <property type="component" value="Unassembled WGS sequence"/>
</dbReference>
<proteinExistence type="predicted"/>
<name>A0A8J5F0S9_ZINOF</name>
<keyword evidence="3" id="KW-1185">Reference proteome</keyword>
<dbReference type="SUPFAM" id="SSF81383">
    <property type="entry name" value="F-box domain"/>
    <property type="match status" value="1"/>
</dbReference>
<dbReference type="InterPro" id="IPR025886">
    <property type="entry name" value="PP2-like"/>
</dbReference>